<comment type="caution">
    <text evidence="2">The sequence shown here is derived from an EMBL/GenBank/DDBJ whole genome shotgun (WGS) entry which is preliminary data.</text>
</comment>
<dbReference type="GO" id="GO:0051301">
    <property type="term" value="P:cell division"/>
    <property type="evidence" value="ECO:0007669"/>
    <property type="project" value="UniProtKB-KW"/>
</dbReference>
<keyword evidence="3" id="KW-1185">Reference proteome</keyword>
<keyword evidence="2" id="KW-0131">Cell cycle</keyword>
<reference evidence="2 3" key="1">
    <citation type="submission" date="2019-03" db="EMBL/GenBank/DDBJ databases">
        <title>Rhodobacteraceae bacterium SM1902, a new member of the family Rhodobacteraceae isolated from Yantai.</title>
        <authorList>
            <person name="Sun Y."/>
        </authorList>
    </citation>
    <scope>NUCLEOTIDE SEQUENCE [LARGE SCALE GENOMIC DNA]</scope>
    <source>
        <strain evidence="2 3">SM1902</strain>
    </source>
</reference>
<accession>A0A4R6ALE7</accession>
<organism evidence="2 3">
    <name type="scientific">Meridianimarinicoccus aquatilis</name>
    <dbReference type="NCBI Taxonomy" id="2552766"/>
    <lineage>
        <taxon>Bacteria</taxon>
        <taxon>Pseudomonadati</taxon>
        <taxon>Pseudomonadota</taxon>
        <taxon>Alphaproteobacteria</taxon>
        <taxon>Rhodobacterales</taxon>
        <taxon>Paracoccaceae</taxon>
        <taxon>Meridianimarinicoccus</taxon>
    </lineage>
</organism>
<gene>
    <name evidence="2" type="ORF">E2L05_18130</name>
</gene>
<sequence>MRVMIGMVLGAMVLGLAFWAYQENYRTRQAQSDVRQIQREIGFLQEQMTVLRAEWAYLNRPERLRALSALNFEKLGLLPMTPEHFGRLDQVAYPPQKPILSAAVPSDADFPAATPEVQP</sequence>
<proteinExistence type="predicted"/>
<keyword evidence="2" id="KW-0132">Cell division</keyword>
<name>A0A4R6ALE7_9RHOB</name>
<dbReference type="AlphaFoldDB" id="A0A4R6ALE7"/>
<dbReference type="Proteomes" id="UP000294562">
    <property type="component" value="Unassembled WGS sequence"/>
</dbReference>
<keyword evidence="1" id="KW-0175">Coiled coil</keyword>
<evidence type="ECO:0000313" key="2">
    <source>
        <dbReference type="EMBL" id="TDL84457.1"/>
    </source>
</evidence>
<protein>
    <submittedName>
        <fullName evidence="2">Cell division protein FtsL</fullName>
    </submittedName>
</protein>
<evidence type="ECO:0000256" key="1">
    <source>
        <dbReference type="SAM" id="Coils"/>
    </source>
</evidence>
<dbReference type="OrthoDB" id="7165680at2"/>
<dbReference type="RefSeq" id="WP_133344210.1">
    <property type="nucleotide sequence ID" value="NZ_SMZO01000068.1"/>
</dbReference>
<evidence type="ECO:0000313" key="3">
    <source>
        <dbReference type="Proteomes" id="UP000294562"/>
    </source>
</evidence>
<feature type="coiled-coil region" evidence="1">
    <location>
        <begin position="27"/>
        <end position="54"/>
    </location>
</feature>
<dbReference type="EMBL" id="SMZO01000068">
    <property type="protein sequence ID" value="TDL84457.1"/>
    <property type="molecule type" value="Genomic_DNA"/>
</dbReference>